<evidence type="ECO:0000313" key="3">
    <source>
        <dbReference type="Proteomes" id="UP001281761"/>
    </source>
</evidence>
<sequence>MVTADGIIVTFEHGDEETEGMQGELFGYWMERAPNPFGTVNRDLNFGGSIISLNNSFLYYHTRGPQTPLSNANIIKENINPGQSDHVSVEYTTSNATNSDTVILTYCNFLDISTTVKGGAIFFDRILSKIHLKHCNFVRDSRSDRLSWCCPERARSPIGHTTEIHLTNINLTSVTRKAHLSEFDRVHSLVQFTRQLVVQLASELHPQWTSVGDESDDGSVYSDDMDDMPMSSPSTRNPIDSLCTIQFGDALAEALSLLFFALLKEIGQEGASPNTSHFLVAQDSLNITILNKLPILPNFIPDTTSKEYAMKVTGVGRRNWKSGTAFFRILPMLSSLVLSSSTPLPTLPSSLPCSLGDIECSSTIPLSSSSWLTIRQRWGRGPEQPDHVAGQLPLLGRPRHRPRPDGSAEIACLDRLARPGSRRDVCQTEPARPSCRLQLHAAAEGRGEEAAEPQHTRLHAAPVCGRGGAGVGAIPMGQGGGCGAVHVCVGAVGECPVTLHQLYLRQIRLDEPVSPSAHQIAGDQQDESSWSVFAALFPHRHVPIVLPQQRCPPPTSPRPHCPRRVFAVSELLGDEPGTTDATQPLLVAPVLRQQAQDTHLQEERAVFEAKHKVTCLDVVISWRVMTGMSILAPLALKMRAAARSAFLRRCCSTSRSDSVHIRTAEEMLLFDVELRFRPHPYSRRDASVRRRARRLHLTTTSRSAVEDSDAALRIIYSLALPTPHPHHRSTSSREEHASPDNHPRPHNHQSVREVAALVEKALDKRALNLSRDNRNEMQMAARQNTSAQSPHFTYDPTPPTQPSSPHTHPSSPASTPHAPAARREGHGADRPPPPHPHRHSPPLHLRLPPLLNEFKQAGIHQQSNVEFFQMRMGQKDPAIALVAAQFLKGHSFLRKD</sequence>
<comment type="caution">
    <text evidence="2">The sequence shown here is derived from an EMBL/GenBank/DDBJ whole genome shotgun (WGS) entry which is preliminary data.</text>
</comment>
<feature type="compositionally biased region" description="Low complexity" evidence="1">
    <location>
        <begin position="803"/>
        <end position="819"/>
    </location>
</feature>
<feature type="compositionally biased region" description="Basic and acidic residues" evidence="1">
    <location>
        <begin position="731"/>
        <end position="743"/>
    </location>
</feature>
<reference evidence="2 3" key="1">
    <citation type="journal article" date="2022" name="bioRxiv">
        <title>Genomics of Preaxostyla Flagellates Illuminates Evolutionary Transitions and the Path Towards Mitochondrial Loss.</title>
        <authorList>
            <person name="Novak L.V.F."/>
            <person name="Treitli S.C."/>
            <person name="Pyrih J."/>
            <person name="Halakuc P."/>
            <person name="Pipaliya S.V."/>
            <person name="Vacek V."/>
            <person name="Brzon O."/>
            <person name="Soukal P."/>
            <person name="Eme L."/>
            <person name="Dacks J.B."/>
            <person name="Karnkowska A."/>
            <person name="Elias M."/>
            <person name="Hampl V."/>
        </authorList>
    </citation>
    <scope>NUCLEOTIDE SEQUENCE [LARGE SCALE GENOMIC DNA]</scope>
    <source>
        <strain evidence="2">NAU3</strain>
        <tissue evidence="2">Gut</tissue>
    </source>
</reference>
<organism evidence="2 3">
    <name type="scientific">Blattamonas nauphoetae</name>
    <dbReference type="NCBI Taxonomy" id="2049346"/>
    <lineage>
        <taxon>Eukaryota</taxon>
        <taxon>Metamonada</taxon>
        <taxon>Preaxostyla</taxon>
        <taxon>Oxymonadida</taxon>
        <taxon>Blattamonas</taxon>
    </lineage>
</organism>
<dbReference type="EMBL" id="JARBJD010000318">
    <property type="protein sequence ID" value="KAK2944010.1"/>
    <property type="molecule type" value="Genomic_DNA"/>
</dbReference>
<keyword evidence="3" id="KW-1185">Reference proteome</keyword>
<accession>A0ABQ9WWZ7</accession>
<feature type="region of interest" description="Disordered" evidence="1">
    <location>
        <begin position="721"/>
        <end position="751"/>
    </location>
</feature>
<feature type="compositionally biased region" description="Polar residues" evidence="1">
    <location>
        <begin position="781"/>
        <end position="791"/>
    </location>
</feature>
<evidence type="ECO:0000313" key="2">
    <source>
        <dbReference type="EMBL" id="KAK2944010.1"/>
    </source>
</evidence>
<dbReference type="Proteomes" id="UP001281761">
    <property type="component" value="Unassembled WGS sequence"/>
</dbReference>
<evidence type="ECO:0000256" key="1">
    <source>
        <dbReference type="SAM" id="MobiDB-lite"/>
    </source>
</evidence>
<feature type="region of interest" description="Disordered" evidence="1">
    <location>
        <begin position="382"/>
        <end position="406"/>
    </location>
</feature>
<gene>
    <name evidence="2" type="ORF">BLNAU_21058</name>
</gene>
<proteinExistence type="predicted"/>
<feature type="region of interest" description="Disordered" evidence="1">
    <location>
        <begin position="781"/>
        <end position="846"/>
    </location>
</feature>
<protein>
    <submittedName>
        <fullName evidence="2">Uncharacterized protein</fullName>
    </submittedName>
</protein>
<name>A0ABQ9WWZ7_9EUKA</name>